<dbReference type="EMBL" id="JBHSWV010000221">
    <property type="protein sequence ID" value="MFC6766194.1"/>
    <property type="molecule type" value="Genomic_DNA"/>
</dbReference>
<keyword evidence="1" id="KW-1133">Transmembrane helix</keyword>
<dbReference type="SUPFAM" id="SSF81442">
    <property type="entry name" value="Cytochrome c oxidase subunit I-like"/>
    <property type="match status" value="1"/>
</dbReference>
<keyword evidence="3" id="KW-1185">Reference proteome</keyword>
<dbReference type="AlphaFoldDB" id="A0ABD5SME5"/>
<dbReference type="Gene3D" id="1.20.210.10">
    <property type="entry name" value="Cytochrome c oxidase-like, subunit I domain"/>
    <property type="match status" value="1"/>
</dbReference>
<dbReference type="Proteomes" id="UP001596383">
    <property type="component" value="Unassembled WGS sequence"/>
</dbReference>
<evidence type="ECO:0000313" key="3">
    <source>
        <dbReference type="Proteomes" id="UP001596383"/>
    </source>
</evidence>
<evidence type="ECO:0000256" key="1">
    <source>
        <dbReference type="SAM" id="Phobius"/>
    </source>
</evidence>
<accession>A0ABD5SME5</accession>
<feature type="transmembrane region" description="Helical" evidence="1">
    <location>
        <begin position="116"/>
        <end position="137"/>
    </location>
</feature>
<feature type="transmembrane region" description="Helical" evidence="1">
    <location>
        <begin position="149"/>
        <end position="169"/>
    </location>
</feature>
<feature type="transmembrane region" description="Helical" evidence="1">
    <location>
        <begin position="258"/>
        <end position="276"/>
    </location>
</feature>
<organism evidence="2 3">
    <name type="scientific">Natrinema soli</name>
    <dbReference type="NCBI Taxonomy" id="1930624"/>
    <lineage>
        <taxon>Archaea</taxon>
        <taxon>Methanobacteriati</taxon>
        <taxon>Methanobacteriota</taxon>
        <taxon>Stenosarchaea group</taxon>
        <taxon>Halobacteria</taxon>
        <taxon>Halobacteriales</taxon>
        <taxon>Natrialbaceae</taxon>
        <taxon>Natrinema</taxon>
    </lineage>
</organism>
<dbReference type="InterPro" id="IPR036927">
    <property type="entry name" value="Cyt_c_oxase-like_su1_sf"/>
</dbReference>
<dbReference type="RefSeq" id="WP_273739173.1">
    <property type="nucleotide sequence ID" value="NZ_JAQIVI010000221.1"/>
</dbReference>
<sequence length="453" mass="48107">MSVVPGNLETEKQPPMTVPLRHFVVAIGFLFLGGVAGLANAFGIGSGLLPLAHIHLLLAGWVCITIMGAMTQFVPVWSGVTLHSRRLATVQLWIVGIGLVGFAVALAGGWLRLTPIFGTLMAIGFWVFVYNIARTLVTVRGRYDVTERHFAFALAFFVALTLLGVALAVDFVRPVFTPVGLSRVDVVSAHATLAIYGAVLTTVLGALYQLGTMFTQTDLHGIDTYLQGFEEVGYPIGVVALATGRLVGHVVLARVGGLLILGGIGCMSIVLARRLYETQVPWTPMLSRYTVAAVAMAAWVLATVPVWIVDPVAPTTRFGAPGATHLLGLGVIGFVVLGTIYHIVPFIVWVHHYSDRLGYEAVPMIDDLYDDRLATLDLGLLTIGGLALVIADWTTLPALLAGFGGLLIVAGILVFSWNLGSVIRTHSPNGLAGVLVPGVSRGSSTDTTSEDPR</sequence>
<protein>
    <recommendedName>
        <fullName evidence="4">Cbb3-type cytochrome c oxidase subunit I</fullName>
    </recommendedName>
</protein>
<name>A0ABD5SME5_9EURY</name>
<feature type="transmembrane region" description="Helical" evidence="1">
    <location>
        <begin position="288"/>
        <end position="309"/>
    </location>
</feature>
<feature type="transmembrane region" description="Helical" evidence="1">
    <location>
        <begin position="189"/>
        <end position="211"/>
    </location>
</feature>
<feature type="transmembrane region" description="Helical" evidence="1">
    <location>
        <begin position="90"/>
        <end position="110"/>
    </location>
</feature>
<reference evidence="2 3" key="1">
    <citation type="journal article" date="2019" name="Int. J. Syst. Evol. Microbiol.">
        <title>The Global Catalogue of Microorganisms (GCM) 10K type strain sequencing project: providing services to taxonomists for standard genome sequencing and annotation.</title>
        <authorList>
            <consortium name="The Broad Institute Genomics Platform"/>
            <consortium name="The Broad Institute Genome Sequencing Center for Infectious Disease"/>
            <person name="Wu L."/>
            <person name="Ma J."/>
        </authorList>
    </citation>
    <scope>NUCLEOTIDE SEQUENCE [LARGE SCALE GENOMIC DNA]</scope>
    <source>
        <strain evidence="2 3">LMG 29247</strain>
    </source>
</reference>
<feature type="transmembrane region" description="Helical" evidence="1">
    <location>
        <begin position="329"/>
        <end position="352"/>
    </location>
</feature>
<evidence type="ECO:0000313" key="2">
    <source>
        <dbReference type="EMBL" id="MFC6766194.1"/>
    </source>
</evidence>
<keyword evidence="1" id="KW-0472">Membrane</keyword>
<feature type="transmembrane region" description="Helical" evidence="1">
    <location>
        <begin position="54"/>
        <end position="78"/>
    </location>
</feature>
<feature type="transmembrane region" description="Helical" evidence="1">
    <location>
        <begin position="20"/>
        <end position="42"/>
    </location>
</feature>
<feature type="transmembrane region" description="Helical" evidence="1">
    <location>
        <begin position="373"/>
        <end position="391"/>
    </location>
</feature>
<evidence type="ECO:0008006" key="4">
    <source>
        <dbReference type="Google" id="ProtNLM"/>
    </source>
</evidence>
<proteinExistence type="predicted"/>
<feature type="transmembrane region" description="Helical" evidence="1">
    <location>
        <begin position="397"/>
        <end position="419"/>
    </location>
</feature>
<keyword evidence="1" id="KW-0812">Transmembrane</keyword>
<gene>
    <name evidence="2" type="ORF">ACFQE6_14705</name>
</gene>
<comment type="caution">
    <text evidence="2">The sequence shown here is derived from an EMBL/GenBank/DDBJ whole genome shotgun (WGS) entry which is preliminary data.</text>
</comment>